<organism evidence="1 2">
    <name type="scientific">Tenacibaculum vairaonense</name>
    <dbReference type="NCBI Taxonomy" id="3137860"/>
    <lineage>
        <taxon>Bacteria</taxon>
        <taxon>Pseudomonadati</taxon>
        <taxon>Bacteroidota</taxon>
        <taxon>Flavobacteriia</taxon>
        <taxon>Flavobacteriales</taxon>
        <taxon>Flavobacteriaceae</taxon>
        <taxon>Tenacibaculum</taxon>
    </lineage>
</organism>
<comment type="caution">
    <text evidence="1">The sequence shown here is derived from an EMBL/GenBank/DDBJ whole genome shotgun (WGS) entry which is preliminary data.</text>
</comment>
<dbReference type="EMBL" id="CAXJRC010000019">
    <property type="protein sequence ID" value="CAL2106691.1"/>
    <property type="molecule type" value="Genomic_DNA"/>
</dbReference>
<sequence length="95" mass="10897">MNVILEIEAIENPRGDHSIRIFPIKKSCRRPELKLDENNPKQHLELLARATACCILLCEKEGIFKTGEAIRKVIKTIEEEYVDASNELITHIDIN</sequence>
<reference evidence="1 2" key="1">
    <citation type="submission" date="2024-05" db="EMBL/GenBank/DDBJ databases">
        <authorList>
            <person name="Duchaud E."/>
        </authorList>
    </citation>
    <scope>NUCLEOTIDE SEQUENCE [LARGE SCALE GENOMIC DNA]</scope>
    <source>
        <strain evidence="1">Ena-SAMPLE-TAB-13-05-2024-13:56:06:370-140305</strain>
    </source>
</reference>
<evidence type="ECO:0000313" key="2">
    <source>
        <dbReference type="Proteomes" id="UP001497602"/>
    </source>
</evidence>
<dbReference type="Proteomes" id="UP001497602">
    <property type="component" value="Unassembled WGS sequence"/>
</dbReference>
<dbReference type="RefSeq" id="WP_348738437.1">
    <property type="nucleotide sequence ID" value="NZ_CAXJRC010000019.1"/>
</dbReference>
<name>A0ABM9PLV7_9FLAO</name>
<keyword evidence="2" id="KW-1185">Reference proteome</keyword>
<gene>
    <name evidence="1" type="ORF">T190115A13A_270048</name>
</gene>
<protein>
    <submittedName>
        <fullName evidence="1">Uncharacterized protein</fullName>
    </submittedName>
</protein>
<evidence type="ECO:0000313" key="1">
    <source>
        <dbReference type="EMBL" id="CAL2106691.1"/>
    </source>
</evidence>
<proteinExistence type="predicted"/>
<accession>A0ABM9PLV7</accession>